<dbReference type="EMBL" id="BRXW01000253">
    <property type="protein sequence ID" value="GMI16503.1"/>
    <property type="molecule type" value="Genomic_DNA"/>
</dbReference>
<dbReference type="PANTHER" id="PTHR47363">
    <property type="entry name" value="GLUCOKINASE"/>
    <property type="match status" value="1"/>
</dbReference>
<keyword evidence="1" id="KW-0808">Transferase</keyword>
<keyword evidence="3" id="KW-0812">Transmembrane</keyword>
<dbReference type="SUPFAM" id="SSF53067">
    <property type="entry name" value="Actin-like ATPase domain"/>
    <property type="match status" value="1"/>
</dbReference>
<dbReference type="OrthoDB" id="10251652at2759"/>
<keyword evidence="3" id="KW-0472">Membrane</keyword>
<dbReference type="GO" id="GO:0006096">
    <property type="term" value="P:glycolytic process"/>
    <property type="evidence" value="ECO:0007669"/>
    <property type="project" value="InterPro"/>
</dbReference>
<evidence type="ECO:0008006" key="6">
    <source>
        <dbReference type="Google" id="ProtNLM"/>
    </source>
</evidence>
<feature type="transmembrane region" description="Helical" evidence="3">
    <location>
        <begin position="379"/>
        <end position="396"/>
    </location>
</feature>
<dbReference type="Gene3D" id="3.30.420.40">
    <property type="match status" value="1"/>
</dbReference>
<protein>
    <recommendedName>
        <fullName evidence="6">Glucokinase</fullName>
    </recommendedName>
</protein>
<dbReference type="AlphaFoldDB" id="A0A9W7KYH6"/>
<dbReference type="PANTHER" id="PTHR47363:SF1">
    <property type="entry name" value="GLUCOKINASE"/>
    <property type="match status" value="1"/>
</dbReference>
<comment type="caution">
    <text evidence="4">The sequence shown here is derived from an EMBL/GenBank/DDBJ whole genome shotgun (WGS) entry which is preliminary data.</text>
</comment>
<dbReference type="Gene3D" id="3.40.367.20">
    <property type="match status" value="1"/>
</dbReference>
<sequence length="404" mass="43306">MHDYYILSGDCGGTNTRLQLIGLTTQNLSTPSTTSSTPGTILKTSTFLNESYPSFTSILSEFLYSTPPVISPLPNVAVLAAAGPVNDNKVLFTNNGWLISGESILKTFGGSNGIKKAVLINDFVGCGYGVLTVDKLKECVILNDVKPVIGAPIACVGAGTGLGECYLTSCGGEVESYECFASEGGHAEFAPRTEVEFELIRHLKDKFKSRHRVSVERVVSGTGLANVYEFFSEKYKKERDESVYEEFLKAGSMKGKVVSVNSGKCKCCEMSMKVFAGAYGSEVGVAGLKWIPRGGLYVTGGLTPKNIKWIEGDQSEFMQAFRDKGRVSELLEEIPVYAVMVEDLGLRGSHRLAWKILKEEVAANGGRAGDTSASSIKKVLIAGVVLAGLAGVFGALNNGNRLRK</sequence>
<evidence type="ECO:0000256" key="3">
    <source>
        <dbReference type="SAM" id="Phobius"/>
    </source>
</evidence>
<dbReference type="GO" id="GO:0005536">
    <property type="term" value="F:D-glucose binding"/>
    <property type="evidence" value="ECO:0007669"/>
    <property type="project" value="InterPro"/>
</dbReference>
<evidence type="ECO:0000313" key="4">
    <source>
        <dbReference type="EMBL" id="GMI16503.1"/>
    </source>
</evidence>
<evidence type="ECO:0000313" key="5">
    <source>
        <dbReference type="Proteomes" id="UP001165122"/>
    </source>
</evidence>
<name>A0A9W7KYH6_9STRA</name>
<organism evidence="4 5">
    <name type="scientific">Triparma laevis f. longispina</name>
    <dbReference type="NCBI Taxonomy" id="1714387"/>
    <lineage>
        <taxon>Eukaryota</taxon>
        <taxon>Sar</taxon>
        <taxon>Stramenopiles</taxon>
        <taxon>Ochrophyta</taxon>
        <taxon>Bolidophyceae</taxon>
        <taxon>Parmales</taxon>
        <taxon>Triparmaceae</taxon>
        <taxon>Triparma</taxon>
    </lineage>
</organism>
<gene>
    <name evidence="4" type="ORF">TrLO_g12867</name>
</gene>
<proteinExistence type="predicted"/>
<keyword evidence="3" id="KW-1133">Transmembrane helix</keyword>
<evidence type="ECO:0000256" key="2">
    <source>
        <dbReference type="ARBA" id="ARBA00022777"/>
    </source>
</evidence>
<dbReference type="NCBIfam" id="TIGR00749">
    <property type="entry name" value="glk"/>
    <property type="match status" value="1"/>
</dbReference>
<accession>A0A9W7KYH6</accession>
<dbReference type="GO" id="GO:0005524">
    <property type="term" value="F:ATP binding"/>
    <property type="evidence" value="ECO:0007669"/>
    <property type="project" value="InterPro"/>
</dbReference>
<evidence type="ECO:0000256" key="1">
    <source>
        <dbReference type="ARBA" id="ARBA00022679"/>
    </source>
</evidence>
<dbReference type="Pfam" id="PF02685">
    <property type="entry name" value="Glucokinase"/>
    <property type="match status" value="1"/>
</dbReference>
<dbReference type="InterPro" id="IPR043129">
    <property type="entry name" value="ATPase_NBD"/>
</dbReference>
<dbReference type="GO" id="GO:0004340">
    <property type="term" value="F:glucokinase activity"/>
    <property type="evidence" value="ECO:0007669"/>
    <property type="project" value="InterPro"/>
</dbReference>
<dbReference type="CDD" id="cd24008">
    <property type="entry name" value="ASKHA_NBD_GLK"/>
    <property type="match status" value="1"/>
</dbReference>
<dbReference type="InterPro" id="IPR003836">
    <property type="entry name" value="Glucokinase"/>
</dbReference>
<dbReference type="Proteomes" id="UP001165122">
    <property type="component" value="Unassembled WGS sequence"/>
</dbReference>
<keyword evidence="5" id="KW-1185">Reference proteome</keyword>
<reference evidence="5" key="1">
    <citation type="journal article" date="2023" name="Commun. Biol.">
        <title>Genome analysis of Parmales, the sister group of diatoms, reveals the evolutionary specialization of diatoms from phago-mixotrophs to photoautotrophs.</title>
        <authorList>
            <person name="Ban H."/>
            <person name="Sato S."/>
            <person name="Yoshikawa S."/>
            <person name="Yamada K."/>
            <person name="Nakamura Y."/>
            <person name="Ichinomiya M."/>
            <person name="Sato N."/>
            <person name="Blanc-Mathieu R."/>
            <person name="Endo H."/>
            <person name="Kuwata A."/>
            <person name="Ogata H."/>
        </authorList>
    </citation>
    <scope>NUCLEOTIDE SEQUENCE [LARGE SCALE GENOMIC DNA]</scope>
    <source>
        <strain evidence="5">NIES 3700</strain>
    </source>
</reference>
<keyword evidence="2" id="KW-0418">Kinase</keyword>